<dbReference type="InterPro" id="IPR058245">
    <property type="entry name" value="NreC/VraR/RcsB-like_REC"/>
</dbReference>
<evidence type="ECO:0000256" key="2">
    <source>
        <dbReference type="ARBA" id="ARBA00023125"/>
    </source>
</evidence>
<evidence type="ECO:0000256" key="3">
    <source>
        <dbReference type="PROSITE-ProRule" id="PRU00169"/>
    </source>
</evidence>
<feature type="modified residue" description="4-aspartylphosphate" evidence="3">
    <location>
        <position position="67"/>
    </location>
</feature>
<feature type="domain" description="HTH luxR-type" evidence="4">
    <location>
        <begin position="156"/>
        <end position="221"/>
    </location>
</feature>
<dbReference type="PANTHER" id="PTHR43214">
    <property type="entry name" value="TWO-COMPONENT RESPONSE REGULATOR"/>
    <property type="match status" value="1"/>
</dbReference>
<dbReference type="GO" id="GO:0003677">
    <property type="term" value="F:DNA binding"/>
    <property type="evidence" value="ECO:0007669"/>
    <property type="project" value="UniProtKB-KW"/>
</dbReference>
<dbReference type="InterPro" id="IPR001789">
    <property type="entry name" value="Sig_transdc_resp-reg_receiver"/>
</dbReference>
<protein>
    <submittedName>
        <fullName evidence="7">Response regulator</fullName>
    </submittedName>
</protein>
<dbReference type="Pfam" id="PF00196">
    <property type="entry name" value="GerE"/>
    <property type="match status" value="1"/>
</dbReference>
<dbReference type="Gene3D" id="3.40.50.2300">
    <property type="match status" value="1"/>
</dbReference>
<reference evidence="7" key="1">
    <citation type="journal article" date="1995" name="J. Mol. Evol.">
        <title>Response regulators of bacterial signal transduction systems: selective domain shuffling during evolution.</title>
        <authorList>
            <person name="Pao G.M."/>
            <person name="Saier M.H. Jr."/>
        </authorList>
    </citation>
    <scope>NUCLEOTIDE SEQUENCE</scope>
</reference>
<dbReference type="SMART" id="SM00421">
    <property type="entry name" value="HTH_LUXR"/>
    <property type="match status" value="1"/>
</dbReference>
<evidence type="ECO:0000313" key="6">
    <source>
        <dbReference type="Proteomes" id="UP000675920"/>
    </source>
</evidence>
<dbReference type="PRINTS" id="PR00038">
    <property type="entry name" value="HTHLUXR"/>
</dbReference>
<dbReference type="Proteomes" id="UP000675920">
    <property type="component" value="Unplaced"/>
</dbReference>
<evidence type="ECO:0000313" key="7">
    <source>
        <dbReference type="RefSeq" id="WP_051377848.1"/>
    </source>
</evidence>
<dbReference type="InterPro" id="IPR039420">
    <property type="entry name" value="WalR-like"/>
</dbReference>
<evidence type="ECO:0000259" key="5">
    <source>
        <dbReference type="PROSITE" id="PS50110"/>
    </source>
</evidence>
<dbReference type="InterPro" id="IPR016032">
    <property type="entry name" value="Sig_transdc_resp-reg_C-effctor"/>
</dbReference>
<dbReference type="InterPro" id="IPR000792">
    <property type="entry name" value="Tscrpt_reg_LuxR_C"/>
</dbReference>
<dbReference type="SUPFAM" id="SSF52172">
    <property type="entry name" value="CheY-like"/>
    <property type="match status" value="1"/>
</dbReference>
<sequence length="223" mass="24364">MTAITSPAPLAGRPLRLLLADDHAIVREGYRRLIERRPQLQLVAEAETAEDALLRFREHRPDVAVIDLNLPEMGGIELIRRLRQRDPEARVLVFSMHRDALHARQALAAGALGYVTKACPPSTLLDAILRVGTGQRSLSPDIAEDLALASLPGEGADDAFARLSPREFEILRLLLAGRSAEEIATVLHISPKTAQNCHYQIKAKLGARNDIELTRMALAAGVA</sequence>
<dbReference type="RefSeq" id="WP_051377848.1">
    <property type="nucleotide sequence ID" value="NZ_AXWS01000007.1"/>
</dbReference>
<feature type="domain" description="Response regulatory" evidence="5">
    <location>
        <begin position="16"/>
        <end position="132"/>
    </location>
</feature>
<dbReference type="InterPro" id="IPR011006">
    <property type="entry name" value="CheY-like_superfamily"/>
</dbReference>
<keyword evidence="1 3" id="KW-0597">Phosphoprotein</keyword>
<dbReference type="SUPFAM" id="SSF46894">
    <property type="entry name" value="C-terminal effector domain of the bipartite response regulators"/>
    <property type="match status" value="1"/>
</dbReference>
<dbReference type="PROSITE" id="PS50043">
    <property type="entry name" value="HTH_LUXR_2"/>
    <property type="match status" value="1"/>
</dbReference>
<proteinExistence type="predicted"/>
<keyword evidence="6" id="KW-1185">Reference proteome</keyword>
<dbReference type="CDD" id="cd17535">
    <property type="entry name" value="REC_NarL-like"/>
    <property type="match status" value="1"/>
</dbReference>
<dbReference type="SMART" id="SM00448">
    <property type="entry name" value="REC"/>
    <property type="match status" value="1"/>
</dbReference>
<accession>A0A9U5GJT7</accession>
<organism evidence="6 7">
    <name type="scientific">Derxia gummosa DSM 723</name>
    <dbReference type="NCBI Taxonomy" id="1121388"/>
    <lineage>
        <taxon>Bacteria</taxon>
        <taxon>Pseudomonadati</taxon>
        <taxon>Pseudomonadota</taxon>
        <taxon>Betaproteobacteria</taxon>
        <taxon>Burkholderiales</taxon>
        <taxon>Alcaligenaceae</taxon>
        <taxon>Derxia</taxon>
    </lineage>
</organism>
<dbReference type="OrthoDB" id="8585266at2"/>
<name>A0A9U5GJT7_9BURK</name>
<dbReference type="CDD" id="cd06170">
    <property type="entry name" value="LuxR_C_like"/>
    <property type="match status" value="1"/>
</dbReference>
<dbReference type="PANTHER" id="PTHR43214:SF43">
    <property type="entry name" value="TWO-COMPONENT RESPONSE REGULATOR"/>
    <property type="match status" value="1"/>
</dbReference>
<dbReference type="PROSITE" id="PS50110">
    <property type="entry name" value="RESPONSE_REGULATORY"/>
    <property type="match status" value="1"/>
</dbReference>
<dbReference type="AlphaFoldDB" id="A0A9U5GJT7"/>
<evidence type="ECO:0000259" key="4">
    <source>
        <dbReference type="PROSITE" id="PS50043"/>
    </source>
</evidence>
<dbReference type="GO" id="GO:0000160">
    <property type="term" value="P:phosphorelay signal transduction system"/>
    <property type="evidence" value="ECO:0007669"/>
    <property type="project" value="InterPro"/>
</dbReference>
<evidence type="ECO:0000256" key="1">
    <source>
        <dbReference type="ARBA" id="ARBA00022553"/>
    </source>
</evidence>
<dbReference type="Pfam" id="PF00072">
    <property type="entry name" value="Response_reg"/>
    <property type="match status" value="1"/>
</dbReference>
<reference evidence="7" key="2">
    <citation type="submission" date="2025-08" db="UniProtKB">
        <authorList>
            <consortium name="RefSeq"/>
        </authorList>
    </citation>
    <scope>IDENTIFICATION</scope>
</reference>
<keyword evidence="2" id="KW-0238">DNA-binding</keyword>
<dbReference type="GO" id="GO:0006355">
    <property type="term" value="P:regulation of DNA-templated transcription"/>
    <property type="evidence" value="ECO:0007669"/>
    <property type="project" value="InterPro"/>
</dbReference>